<sequence>MAPKVAPKADCLKTRSLGKSSITEESLRDMVRRGYIAAGAGRAPDPDEVVAHPEDDEIMVFHHLFTAGLRFPLDPIFVDTLRSCEMYLHHLTPNSIARLSMYLWLSKTLNFSPSAEHLSFIHKVHHQPKIVTVRTAERTEVDDETQYGCYNFTYKDLVSSPVTVYKN</sequence>
<dbReference type="AlphaFoldDB" id="A0A3L6SXS7"/>
<comment type="caution">
    <text evidence="2">The sequence shown here is derived from an EMBL/GenBank/DDBJ whole genome shotgun (WGS) entry which is preliminary data.</text>
</comment>
<reference evidence="3" key="1">
    <citation type="journal article" date="2019" name="Nat. Commun.">
        <title>The genome of broomcorn millet.</title>
        <authorList>
            <person name="Zou C."/>
            <person name="Miki D."/>
            <person name="Li D."/>
            <person name="Tang Q."/>
            <person name="Xiao L."/>
            <person name="Rajput S."/>
            <person name="Deng P."/>
            <person name="Jia W."/>
            <person name="Huang R."/>
            <person name="Zhang M."/>
            <person name="Sun Y."/>
            <person name="Hu J."/>
            <person name="Fu X."/>
            <person name="Schnable P.S."/>
            <person name="Li F."/>
            <person name="Zhang H."/>
            <person name="Feng B."/>
            <person name="Zhu X."/>
            <person name="Liu R."/>
            <person name="Schnable J.C."/>
            <person name="Zhu J.-K."/>
            <person name="Zhang H."/>
        </authorList>
    </citation>
    <scope>NUCLEOTIDE SEQUENCE [LARGE SCALE GENOMIC DNA]</scope>
</reference>
<gene>
    <name evidence="2" type="ORF">C2845_PM05G20230</name>
</gene>
<proteinExistence type="predicted"/>
<accession>A0A3L6SXS7</accession>
<organism evidence="2 3">
    <name type="scientific">Panicum miliaceum</name>
    <name type="common">Proso millet</name>
    <name type="synonym">Broomcorn millet</name>
    <dbReference type="NCBI Taxonomy" id="4540"/>
    <lineage>
        <taxon>Eukaryota</taxon>
        <taxon>Viridiplantae</taxon>
        <taxon>Streptophyta</taxon>
        <taxon>Embryophyta</taxon>
        <taxon>Tracheophyta</taxon>
        <taxon>Spermatophyta</taxon>
        <taxon>Magnoliopsida</taxon>
        <taxon>Liliopsida</taxon>
        <taxon>Poales</taxon>
        <taxon>Poaceae</taxon>
        <taxon>PACMAD clade</taxon>
        <taxon>Panicoideae</taxon>
        <taxon>Panicodae</taxon>
        <taxon>Paniceae</taxon>
        <taxon>Panicinae</taxon>
        <taxon>Panicum</taxon>
        <taxon>Panicum sect. Panicum</taxon>
    </lineage>
</organism>
<evidence type="ECO:0000313" key="2">
    <source>
        <dbReference type="EMBL" id="RLN29272.1"/>
    </source>
</evidence>
<evidence type="ECO:0000313" key="3">
    <source>
        <dbReference type="Proteomes" id="UP000275267"/>
    </source>
</evidence>
<dbReference type="Pfam" id="PF04195">
    <property type="entry name" value="Transposase_28"/>
    <property type="match status" value="1"/>
</dbReference>
<name>A0A3L6SXS7_PANMI</name>
<evidence type="ECO:0000259" key="1">
    <source>
        <dbReference type="Pfam" id="PF04195"/>
    </source>
</evidence>
<protein>
    <recommendedName>
        <fullName evidence="1">Transposase (putative) gypsy type domain-containing protein</fullName>
    </recommendedName>
</protein>
<dbReference type="EMBL" id="PQIB02000003">
    <property type="protein sequence ID" value="RLN29272.1"/>
    <property type="molecule type" value="Genomic_DNA"/>
</dbReference>
<dbReference type="Proteomes" id="UP000275267">
    <property type="component" value="Unassembled WGS sequence"/>
</dbReference>
<keyword evidence="3" id="KW-1185">Reference proteome</keyword>
<feature type="domain" description="Transposase (putative) gypsy type" evidence="1">
    <location>
        <begin position="60"/>
        <end position="114"/>
    </location>
</feature>
<dbReference type="InterPro" id="IPR007321">
    <property type="entry name" value="Transposase_28"/>
</dbReference>